<dbReference type="PANTHER" id="PTHR32439:SF9">
    <property type="entry name" value="BLR3264 PROTEIN"/>
    <property type="match status" value="1"/>
</dbReference>
<evidence type="ECO:0000313" key="9">
    <source>
        <dbReference type="EMBL" id="PXX80181.1"/>
    </source>
</evidence>
<organism evidence="9 10">
    <name type="scientific">Dielma fastidiosa</name>
    <dbReference type="NCBI Taxonomy" id="1034346"/>
    <lineage>
        <taxon>Bacteria</taxon>
        <taxon>Bacillati</taxon>
        <taxon>Bacillota</taxon>
        <taxon>Erysipelotrichia</taxon>
        <taxon>Erysipelotrichales</taxon>
        <taxon>Erysipelotrichaceae</taxon>
        <taxon>Dielma</taxon>
    </lineage>
</organism>
<evidence type="ECO:0000256" key="4">
    <source>
        <dbReference type="ARBA" id="ARBA00023002"/>
    </source>
</evidence>
<dbReference type="InterPro" id="IPR006067">
    <property type="entry name" value="NO2/SO3_Rdtase_4Fe4S_dom"/>
</dbReference>
<dbReference type="InterPro" id="IPR005117">
    <property type="entry name" value="NiRdtase/SiRdtase_haem-b_fer"/>
</dbReference>
<dbReference type="Gene3D" id="3.90.480.10">
    <property type="entry name" value="Sulfite Reductase Hemoprotein,Domain 2"/>
    <property type="match status" value="1"/>
</dbReference>
<feature type="domain" description="Nitrite/sulphite reductase 4Fe-4S" evidence="7">
    <location>
        <begin position="119"/>
        <end position="266"/>
    </location>
</feature>
<dbReference type="GO" id="GO:0051539">
    <property type="term" value="F:4 iron, 4 sulfur cluster binding"/>
    <property type="evidence" value="ECO:0007669"/>
    <property type="project" value="UniProtKB-KW"/>
</dbReference>
<dbReference type="GO" id="GO:0020037">
    <property type="term" value="F:heme binding"/>
    <property type="evidence" value="ECO:0007669"/>
    <property type="project" value="InterPro"/>
</dbReference>
<dbReference type="SUPFAM" id="SSF56014">
    <property type="entry name" value="Nitrite and sulphite reductase 4Fe-4S domain-like"/>
    <property type="match status" value="2"/>
</dbReference>
<keyword evidence="1" id="KW-0004">4Fe-4S</keyword>
<proteinExistence type="predicted"/>
<feature type="domain" description="Nitrite/Sulfite reductase ferredoxin-like" evidence="8">
    <location>
        <begin position="298"/>
        <end position="360"/>
    </location>
</feature>
<keyword evidence="3" id="KW-0479">Metal-binding</keyword>
<dbReference type="Proteomes" id="UP000247612">
    <property type="component" value="Unassembled WGS sequence"/>
</dbReference>
<sequence length="512" mass="57205">MQDELKYRIKNEIQEFRETVNKFFNKELSVKDFKGMSGGFGCYAQRGGNAMMLRLRMTAGVLSKDKMHFTARRMAEYGIKRAHFTTCSTIQLHDLSADEALIIMDQALDHDIVCRGGGGDYPRNVIASPLSGVEKGEAFDIMPYAMAAGEYMITLVSDIKLPRKLKVAFANSSKDSVHASFRDLGFMANSDHTFDVYCCGGLGNNPKLGVKVAEHIDPLDVLIYINAMIELFKEHGNYENRAKARTRYMQESLGLEKLQSEFDRYVDLARQKPELKLSVKESTINKSPCGVLSDPRAIEQKQPGLYAVYYHPIGGNIDIDRFIKLDQLIADMPSVECRITANEGMYIINLTADEAKKVLALTDDSAQNEFETSIACIGASICQVGLRDSQEMLHELIMAMRELNFKDHVLPKIHISGCPSSCGTHQIGSIGFQGSVKVIDKQPHQAFVMVVNGRENLEERRLGQSIGTILKRDMIPFFTELGTTIQNAGSTFADWTAAHPDEFIMLCEKYTA</sequence>
<dbReference type="EMBL" id="QJKH01000004">
    <property type="protein sequence ID" value="PXX80181.1"/>
    <property type="molecule type" value="Genomic_DNA"/>
</dbReference>
<name>A0A318KQT4_9FIRM</name>
<evidence type="ECO:0000256" key="6">
    <source>
        <dbReference type="ARBA" id="ARBA00023014"/>
    </source>
</evidence>
<gene>
    <name evidence="9" type="ORF">DES51_104186</name>
</gene>
<protein>
    <submittedName>
        <fullName evidence="9">Ferredoxin-nitrite reductase</fullName>
    </submittedName>
</protein>
<dbReference type="OrthoDB" id="9803707at2"/>
<dbReference type="RefSeq" id="WP_022937982.1">
    <property type="nucleotide sequence ID" value="NZ_CABKRQ010000004.1"/>
</dbReference>
<evidence type="ECO:0000313" key="10">
    <source>
        <dbReference type="Proteomes" id="UP000247612"/>
    </source>
</evidence>
<evidence type="ECO:0000259" key="7">
    <source>
        <dbReference type="Pfam" id="PF01077"/>
    </source>
</evidence>
<keyword evidence="5" id="KW-0408">Iron</keyword>
<dbReference type="GO" id="GO:0016491">
    <property type="term" value="F:oxidoreductase activity"/>
    <property type="evidence" value="ECO:0007669"/>
    <property type="project" value="UniProtKB-KW"/>
</dbReference>
<dbReference type="Pfam" id="PF01077">
    <property type="entry name" value="NIR_SIR"/>
    <property type="match status" value="1"/>
</dbReference>
<accession>A0A318KQT4</accession>
<dbReference type="SUPFAM" id="SSF55124">
    <property type="entry name" value="Nitrite/Sulfite reductase N-terminal domain-like"/>
    <property type="match status" value="2"/>
</dbReference>
<evidence type="ECO:0000256" key="5">
    <source>
        <dbReference type="ARBA" id="ARBA00023004"/>
    </source>
</evidence>
<dbReference type="InterPro" id="IPR045854">
    <property type="entry name" value="NO2/SO3_Rdtase_4Fe4S_sf"/>
</dbReference>
<dbReference type="GO" id="GO:0046872">
    <property type="term" value="F:metal ion binding"/>
    <property type="evidence" value="ECO:0007669"/>
    <property type="project" value="UniProtKB-KW"/>
</dbReference>
<keyword evidence="2" id="KW-0349">Heme</keyword>
<dbReference type="Pfam" id="PF03460">
    <property type="entry name" value="NIR_SIR_ferr"/>
    <property type="match status" value="2"/>
</dbReference>
<dbReference type="AlphaFoldDB" id="A0A318KQT4"/>
<keyword evidence="10" id="KW-1185">Reference proteome</keyword>
<dbReference type="InterPro" id="IPR051329">
    <property type="entry name" value="NIR_SIR_4Fe-4S"/>
</dbReference>
<feature type="domain" description="Nitrite/Sulfite reductase ferredoxin-like" evidence="8">
    <location>
        <begin position="43"/>
        <end position="101"/>
    </location>
</feature>
<evidence type="ECO:0000256" key="2">
    <source>
        <dbReference type="ARBA" id="ARBA00022617"/>
    </source>
</evidence>
<dbReference type="Gene3D" id="3.30.413.10">
    <property type="entry name" value="Sulfite Reductase Hemoprotein, domain 1"/>
    <property type="match status" value="2"/>
</dbReference>
<evidence type="ECO:0000256" key="1">
    <source>
        <dbReference type="ARBA" id="ARBA00022485"/>
    </source>
</evidence>
<dbReference type="PANTHER" id="PTHR32439">
    <property type="entry name" value="FERREDOXIN--NITRITE REDUCTASE, CHLOROPLASTIC"/>
    <property type="match status" value="1"/>
</dbReference>
<dbReference type="STRING" id="1034346.GCA_000313565_01679"/>
<keyword evidence="4" id="KW-0560">Oxidoreductase</keyword>
<dbReference type="PRINTS" id="PR00397">
    <property type="entry name" value="SIROHAEM"/>
</dbReference>
<dbReference type="InterPro" id="IPR036136">
    <property type="entry name" value="Nit/Sulf_reduc_fer-like_dom_sf"/>
</dbReference>
<reference evidence="9 10" key="1">
    <citation type="submission" date="2018-05" db="EMBL/GenBank/DDBJ databases">
        <title>Genomic Encyclopedia of Type Strains, Phase IV (KMG-IV): sequencing the most valuable type-strain genomes for metagenomic binning, comparative biology and taxonomic classification.</title>
        <authorList>
            <person name="Goeker M."/>
        </authorList>
    </citation>
    <scope>NUCLEOTIDE SEQUENCE [LARGE SCALE GENOMIC DNA]</scope>
    <source>
        <strain evidence="9 10">JC118</strain>
    </source>
</reference>
<dbReference type="InterPro" id="IPR006066">
    <property type="entry name" value="NO2/SO3_Rdtase_FeS/sirohaem_BS"/>
</dbReference>
<keyword evidence="6" id="KW-0411">Iron-sulfur</keyword>
<evidence type="ECO:0000259" key="8">
    <source>
        <dbReference type="Pfam" id="PF03460"/>
    </source>
</evidence>
<evidence type="ECO:0000256" key="3">
    <source>
        <dbReference type="ARBA" id="ARBA00022723"/>
    </source>
</evidence>
<comment type="caution">
    <text evidence="9">The sequence shown here is derived from an EMBL/GenBank/DDBJ whole genome shotgun (WGS) entry which is preliminary data.</text>
</comment>